<evidence type="ECO:0000313" key="3">
    <source>
        <dbReference type="EMBL" id="AKL88357.1"/>
    </source>
</evidence>
<evidence type="ECO:0000256" key="1">
    <source>
        <dbReference type="SAM" id="Coils"/>
    </source>
</evidence>
<proteinExistence type="predicted"/>
<reference evidence="3 4" key="1">
    <citation type="journal article" date="2015" name="PLoS ONE">
        <title>Lysis to Kill: Evaluation of the Lytic Abilities, and Genomics of Nine Bacteriophages Infective for Gordonia spp. and Their Potential Use in Activated Sludge Foam Biocontrol.</title>
        <authorList>
            <person name="Dyson Z.A."/>
            <person name="Tucci J."/>
            <person name="Seviour R.J."/>
            <person name="Petrovski S."/>
        </authorList>
    </citation>
    <scope>NUCLEOTIDE SEQUENCE [LARGE SCALE GENOMIC DNA]</scope>
</reference>
<feature type="region of interest" description="Disordered" evidence="2">
    <location>
        <begin position="45"/>
        <end position="72"/>
    </location>
</feature>
<dbReference type="GeneID" id="28801126"/>
<dbReference type="Proteomes" id="UP000203886">
    <property type="component" value="Segment"/>
</dbReference>
<evidence type="ECO:0000313" key="4">
    <source>
        <dbReference type="Proteomes" id="UP000203886"/>
    </source>
</evidence>
<dbReference type="EMBL" id="KR063280">
    <property type="protein sequence ID" value="AKL88357.1"/>
    <property type="molecule type" value="Genomic_DNA"/>
</dbReference>
<evidence type="ECO:0000256" key="2">
    <source>
        <dbReference type="SAM" id="MobiDB-lite"/>
    </source>
</evidence>
<keyword evidence="1" id="KW-0175">Coiled coil</keyword>
<dbReference type="RefSeq" id="YP_009273558.1">
    <property type="nucleotide sequence ID" value="NC_030906.1"/>
</dbReference>
<gene>
    <name evidence="3" type="ORF">GMA6_76</name>
</gene>
<feature type="coiled-coil region" evidence="1">
    <location>
        <begin position="86"/>
        <end position="123"/>
    </location>
</feature>
<keyword evidence="4" id="KW-1185">Reference proteome</keyword>
<name>A0A0K0NLC7_9CAUD</name>
<accession>A0A0K0NLC7</accession>
<dbReference type="KEGG" id="vg:28801126"/>
<feature type="compositionally biased region" description="Polar residues" evidence="2">
    <location>
        <begin position="45"/>
        <end position="58"/>
    </location>
</feature>
<protein>
    <submittedName>
        <fullName evidence="3">Uncharacterized protein</fullName>
    </submittedName>
</protein>
<organism evidence="3 4">
    <name type="scientific">Gordonia phage GMA6</name>
    <dbReference type="NCBI Taxonomy" id="1647285"/>
    <lineage>
        <taxon>Viruses</taxon>
        <taxon>Duplodnaviria</taxon>
        <taxon>Heunggongvirae</taxon>
        <taxon>Uroviricota</taxon>
        <taxon>Caudoviricetes</taxon>
        <taxon>Bendigovirus</taxon>
        <taxon>Bendigovirus GMA6</taxon>
    </lineage>
</organism>
<sequence>MGKDDVPEHYTMEDMEYVRDQALKDLFTEDIYRADQLKGGSIGLFQQQTPGFNQSPSPSLVHHTSAGTSTNNMTVASKDEIVSDALNAHRTQIDKAQERIADLEKEVAELKQYVRELSAAVNRRPVLKKRGETQ</sequence>